<dbReference type="InterPro" id="IPR012902">
    <property type="entry name" value="N_methyl_site"/>
</dbReference>
<comment type="caution">
    <text evidence="3">The sequence shown here is derived from an EMBL/GenBank/DDBJ whole genome shotgun (WGS) entry which is preliminary data.</text>
</comment>
<organism evidence="3 4">
    <name type="scientific">Fimbriiglobus ruber</name>
    <dbReference type="NCBI Taxonomy" id="1908690"/>
    <lineage>
        <taxon>Bacteria</taxon>
        <taxon>Pseudomonadati</taxon>
        <taxon>Planctomycetota</taxon>
        <taxon>Planctomycetia</taxon>
        <taxon>Gemmatales</taxon>
        <taxon>Gemmataceae</taxon>
        <taxon>Fimbriiglobus</taxon>
    </lineage>
</organism>
<sequence length="327" mass="34276">MWNMARRAFTLIELLVVIAIIAILIGLLLPAVQKVREAAARAKCTNNLKQVALASHGYHDSNQAFPGAMYIFAGTFSAGPGTQGYTVFVSLLPFLEQQSLYQAWNFATPILNGLQTAAVPNPPGATVLSVLTCPSDVIPQNPNVAVKHPPGTYLWGVTSYGGNAGSQPYPTASLDGMFYPVGPASSPVMSAVRIADVTDGLSNTLLFGERSHVDANFDALVSPVPSALSSDLISGYGWWGSPSTFATADVTESASVPINYLVPSPLPSGVSSQQAVNMRISAWGSGHTGGANFSLADGSVRFVSNSIAQTTLVWLSTRAGGEVIPNY</sequence>
<dbReference type="InterPro" id="IPR045584">
    <property type="entry name" value="Pilin-like"/>
</dbReference>
<evidence type="ECO:0000259" key="2">
    <source>
        <dbReference type="Pfam" id="PF07596"/>
    </source>
</evidence>
<dbReference type="Gene3D" id="3.30.700.10">
    <property type="entry name" value="Glycoprotein, Type 4 Pilin"/>
    <property type="match status" value="1"/>
</dbReference>
<proteinExistence type="predicted"/>
<accession>A0A225DCB1</accession>
<keyword evidence="1" id="KW-0812">Transmembrane</keyword>
<dbReference type="Proteomes" id="UP000214646">
    <property type="component" value="Unassembled WGS sequence"/>
</dbReference>
<dbReference type="InterPro" id="IPR027558">
    <property type="entry name" value="Pre_pil_HX9DG_C"/>
</dbReference>
<dbReference type="AlphaFoldDB" id="A0A225DCB1"/>
<dbReference type="Pfam" id="PF07596">
    <property type="entry name" value="SBP_bac_10"/>
    <property type="match status" value="1"/>
</dbReference>
<keyword evidence="1" id="KW-1133">Transmembrane helix</keyword>
<evidence type="ECO:0000313" key="3">
    <source>
        <dbReference type="EMBL" id="OWK38623.1"/>
    </source>
</evidence>
<dbReference type="NCBIfam" id="TIGR02532">
    <property type="entry name" value="IV_pilin_GFxxxE"/>
    <property type="match status" value="1"/>
</dbReference>
<dbReference type="PANTHER" id="PTHR30093:SF2">
    <property type="entry name" value="TYPE II SECRETION SYSTEM PROTEIN H"/>
    <property type="match status" value="1"/>
</dbReference>
<dbReference type="NCBIfam" id="TIGR04294">
    <property type="entry name" value="pre_pil_HX9DG"/>
    <property type="match status" value="1"/>
</dbReference>
<dbReference type="InterPro" id="IPR011453">
    <property type="entry name" value="DUF1559"/>
</dbReference>
<reference evidence="4" key="1">
    <citation type="submission" date="2017-06" db="EMBL/GenBank/DDBJ databases">
        <title>Genome analysis of Fimbriiglobus ruber SP5, the first member of the order Planctomycetales with confirmed chitinolytic capability.</title>
        <authorList>
            <person name="Ravin N.V."/>
            <person name="Rakitin A.L."/>
            <person name="Ivanova A.A."/>
            <person name="Beletsky A.V."/>
            <person name="Kulichevskaya I.S."/>
            <person name="Mardanov A.V."/>
            <person name="Dedysh S.N."/>
        </authorList>
    </citation>
    <scope>NUCLEOTIDE SEQUENCE [LARGE SCALE GENOMIC DNA]</scope>
    <source>
        <strain evidence="4">SP5</strain>
    </source>
</reference>
<evidence type="ECO:0000256" key="1">
    <source>
        <dbReference type="SAM" id="Phobius"/>
    </source>
</evidence>
<dbReference type="PANTHER" id="PTHR30093">
    <property type="entry name" value="GENERAL SECRETION PATHWAY PROTEIN G"/>
    <property type="match status" value="1"/>
</dbReference>
<feature type="domain" description="DUF1559" evidence="2">
    <location>
        <begin position="33"/>
        <end position="309"/>
    </location>
</feature>
<dbReference type="SUPFAM" id="SSF54523">
    <property type="entry name" value="Pili subunits"/>
    <property type="match status" value="1"/>
</dbReference>
<protein>
    <recommendedName>
        <fullName evidence="2">DUF1559 domain-containing protein</fullName>
    </recommendedName>
</protein>
<keyword evidence="1" id="KW-0472">Membrane</keyword>
<dbReference type="EMBL" id="NIDE01000014">
    <property type="protein sequence ID" value="OWK38623.1"/>
    <property type="molecule type" value="Genomic_DNA"/>
</dbReference>
<name>A0A225DCB1_9BACT</name>
<keyword evidence="4" id="KW-1185">Reference proteome</keyword>
<evidence type="ECO:0000313" key="4">
    <source>
        <dbReference type="Proteomes" id="UP000214646"/>
    </source>
</evidence>
<gene>
    <name evidence="3" type="ORF">FRUB_07743</name>
</gene>
<dbReference type="Pfam" id="PF07963">
    <property type="entry name" value="N_methyl"/>
    <property type="match status" value="1"/>
</dbReference>
<feature type="transmembrane region" description="Helical" evidence="1">
    <location>
        <begin position="12"/>
        <end position="32"/>
    </location>
</feature>